<dbReference type="FunFam" id="3.40.50.2300:FF:000009">
    <property type="entry name" value="Glutamate receptor, metabotropic 4"/>
    <property type="match status" value="1"/>
</dbReference>
<feature type="transmembrane region" description="Helical" evidence="14">
    <location>
        <begin position="813"/>
        <end position="835"/>
    </location>
</feature>
<evidence type="ECO:0000256" key="4">
    <source>
        <dbReference type="ARBA" id="ARBA00022692"/>
    </source>
</evidence>
<organism evidence="16 17">
    <name type="scientific">Takifugu rubripes</name>
    <name type="common">Japanese pufferfish</name>
    <name type="synonym">Fugu rubripes</name>
    <dbReference type="NCBI Taxonomy" id="31033"/>
    <lineage>
        <taxon>Eukaryota</taxon>
        <taxon>Metazoa</taxon>
        <taxon>Chordata</taxon>
        <taxon>Craniata</taxon>
        <taxon>Vertebrata</taxon>
        <taxon>Euteleostomi</taxon>
        <taxon>Actinopterygii</taxon>
        <taxon>Neopterygii</taxon>
        <taxon>Teleostei</taxon>
        <taxon>Neoteleostei</taxon>
        <taxon>Acanthomorphata</taxon>
        <taxon>Eupercaria</taxon>
        <taxon>Tetraodontiformes</taxon>
        <taxon>Tetradontoidea</taxon>
        <taxon>Tetraodontidae</taxon>
        <taxon>Takifugu</taxon>
    </lineage>
</organism>
<evidence type="ECO:0000259" key="15">
    <source>
        <dbReference type="PROSITE" id="PS50259"/>
    </source>
</evidence>
<evidence type="ECO:0000256" key="3">
    <source>
        <dbReference type="ARBA" id="ARBA00022475"/>
    </source>
</evidence>
<evidence type="ECO:0000256" key="12">
    <source>
        <dbReference type="ARBA" id="ARBA00023224"/>
    </source>
</evidence>
<dbReference type="PRINTS" id="PR00593">
    <property type="entry name" value="MTABOTROPICR"/>
</dbReference>
<dbReference type="InterPro" id="IPR001828">
    <property type="entry name" value="ANF_lig-bd_rcpt"/>
</dbReference>
<dbReference type="AlphaFoldDB" id="A0A674N9H6"/>
<keyword evidence="11" id="KW-0325">Glycoprotein</keyword>
<sequence length="896" mass="100294">MGAARLSHRLRLASPALLVESCLTYAPHSIRTEGHLTLGGLFPVHSRGTDGAPCGDLKKENGIQRLEAMMYALDQINQDEQLLPNITLGARLLDTCSRDTYALEQSLTFVQALITKDTSDVRCTNGEPPVFLKPEKVVGVIGASASSVSIMVANILRLFQIPQISYASTAPELSDDQRYDFFSRVVPPDSFQAQAMVDIIRALGWTYVSTIASEGSYGEKGVEAFTQLSKEAGGICIAQSLKIPHNPKLEDYDKAIQQLLETHYSRAVIIFANEEDIREVLNATKRANQVGNFLWIGSDSWGAKSSAIHQFEDVAVGAITILPKRSSIEGFDEYFTGLTLENNRRNVWFAEFWEENFDCRLLSSSKREDTSRKCTGQERIGIDSKYEQEGKVQFVIDAVYAMAHALHNMHKDLCPDYPGVCPRMESAEGKTLLKYIRNTSFNGSAGTSVLFNKNGDAPGRYDLFQFQMTNTSTPEYKVVGQWVETLHLKLEELQWPNGEQEVPISVCSLPCKTGERKKRVKGMPCCWHCELCDGYQYQYDETSCRLCAYDMRPNPNRTACQHIPIVKLEWHSPWAIIPVFLAMLGIIATIFVMATFVRYNDTPIVRASGRELSYVLLTGIFLCYIITFLMIAKPDVAVCAFRRIFLGLGMCISYAALLTKTNRIYRIFEQGKQTVTAPRFISPTSQIAITSSLICVQLLGVLVWFAVDPPNTIVDYDEQKTINPMLARGVLKCDITDLQIICSLGYSILLMVTCTIYAIKTRDVPEDFNEAKPIGFTMYTTCIVWLAFIPIFFGTAQSAEKMYIQTTTLTISMNLSASVALGMLYMPKVYIIIFHPEMNVQKRKRSFKAVVTAATMSSRLSQKPSERPNGEAKTELCENPAADPMSKYPRWTISSL</sequence>
<comment type="similarity">
    <text evidence="2">Belongs to the G-protein coupled receptor 3 family.</text>
</comment>
<keyword evidence="17" id="KW-1185">Reference proteome</keyword>
<reference evidence="16" key="3">
    <citation type="submission" date="2025-09" db="UniProtKB">
        <authorList>
            <consortium name="Ensembl"/>
        </authorList>
    </citation>
    <scope>IDENTIFICATION</scope>
</reference>
<dbReference type="PROSITE" id="PS50259">
    <property type="entry name" value="G_PROTEIN_RECEP_F3_4"/>
    <property type="match status" value="1"/>
</dbReference>
<keyword evidence="3" id="KW-1003">Cell membrane</keyword>
<dbReference type="Pfam" id="PF00003">
    <property type="entry name" value="7tm_3"/>
    <property type="match status" value="1"/>
</dbReference>
<keyword evidence="10" id="KW-0675">Receptor</keyword>
<keyword evidence="7" id="KW-0297">G-protein coupled receptor</keyword>
<dbReference type="PROSITE" id="PS00981">
    <property type="entry name" value="G_PROTEIN_RECEP_F3_3"/>
    <property type="match status" value="1"/>
</dbReference>
<dbReference type="FunFam" id="3.40.50.2300:FF:000196">
    <property type="entry name" value="Glutamate metabotropic receptor 7"/>
    <property type="match status" value="1"/>
</dbReference>
<feature type="transmembrane region" description="Helical" evidence="14">
    <location>
        <begin position="612"/>
        <end position="632"/>
    </location>
</feature>
<feature type="compositionally biased region" description="Basic and acidic residues" evidence="13">
    <location>
        <begin position="864"/>
        <end position="876"/>
    </location>
</feature>
<dbReference type="SUPFAM" id="SSF53822">
    <property type="entry name" value="Periplasmic binding protein-like I"/>
    <property type="match status" value="1"/>
</dbReference>
<keyword evidence="6 14" id="KW-1133">Transmembrane helix</keyword>
<evidence type="ECO:0000256" key="2">
    <source>
        <dbReference type="ARBA" id="ARBA00007242"/>
    </source>
</evidence>
<name>A0A674N9H6_TAKRU</name>
<evidence type="ECO:0000256" key="9">
    <source>
        <dbReference type="ARBA" id="ARBA00023157"/>
    </source>
</evidence>
<dbReference type="PROSITE" id="PS00980">
    <property type="entry name" value="G_PROTEIN_RECEP_F3_2"/>
    <property type="match status" value="1"/>
</dbReference>
<dbReference type="Gene3D" id="2.10.50.30">
    <property type="entry name" value="GPCR, family 3, nine cysteines domain"/>
    <property type="match status" value="1"/>
</dbReference>
<keyword evidence="5" id="KW-0732">Signal</keyword>
<dbReference type="CDD" id="cd06376">
    <property type="entry name" value="PBP1_mGluR_groupIII"/>
    <property type="match status" value="1"/>
</dbReference>
<dbReference type="FunFam" id="2.10.50.30:FF:000001">
    <property type="entry name" value="metabotropic glutamate receptor 1"/>
    <property type="match status" value="1"/>
</dbReference>
<dbReference type="InterPro" id="IPR050726">
    <property type="entry name" value="mGluR"/>
</dbReference>
<feature type="region of interest" description="Disordered" evidence="13">
    <location>
        <begin position="858"/>
        <end position="896"/>
    </location>
</feature>
<evidence type="ECO:0000256" key="8">
    <source>
        <dbReference type="ARBA" id="ARBA00023136"/>
    </source>
</evidence>
<dbReference type="InterPro" id="IPR000337">
    <property type="entry name" value="GPCR_3"/>
</dbReference>
<feature type="transmembrane region" description="Helical" evidence="14">
    <location>
        <begin position="644"/>
        <end position="665"/>
    </location>
</feature>
<evidence type="ECO:0000256" key="7">
    <source>
        <dbReference type="ARBA" id="ARBA00023040"/>
    </source>
</evidence>
<evidence type="ECO:0000256" key="5">
    <source>
        <dbReference type="ARBA" id="ARBA00022729"/>
    </source>
</evidence>
<gene>
    <name evidence="16" type="primary">grm7</name>
</gene>
<dbReference type="PROSITE" id="PS00979">
    <property type="entry name" value="G_PROTEIN_RECEP_F3_1"/>
    <property type="match status" value="1"/>
</dbReference>
<reference evidence="16 17" key="1">
    <citation type="journal article" date="2011" name="Genome Biol. Evol.">
        <title>Integration of the genetic map and genome assembly of fugu facilitates insights into distinct features of genome evolution in teleosts and mammals.</title>
        <authorList>
            <person name="Kai W."/>
            <person name="Kikuchi K."/>
            <person name="Tohari S."/>
            <person name="Chew A.K."/>
            <person name="Tay A."/>
            <person name="Fujiwara A."/>
            <person name="Hosoya S."/>
            <person name="Suetake H."/>
            <person name="Naruse K."/>
            <person name="Brenner S."/>
            <person name="Suzuki Y."/>
            <person name="Venkatesh B."/>
        </authorList>
    </citation>
    <scope>NUCLEOTIDE SEQUENCE [LARGE SCALE GENOMIC DNA]</scope>
</reference>
<dbReference type="Pfam" id="PF01094">
    <property type="entry name" value="ANF_receptor"/>
    <property type="match status" value="1"/>
</dbReference>
<dbReference type="InterPro" id="IPR001786">
    <property type="entry name" value="GPCR_3_mGluR4"/>
</dbReference>
<evidence type="ECO:0000313" key="16">
    <source>
        <dbReference type="Ensembl" id="ENSTRUP00000069855.1"/>
    </source>
</evidence>
<evidence type="ECO:0000256" key="11">
    <source>
        <dbReference type="ARBA" id="ARBA00023180"/>
    </source>
</evidence>
<feature type="domain" description="G-protein coupled receptors family 3 profile" evidence="15">
    <location>
        <begin position="574"/>
        <end position="848"/>
    </location>
</feature>
<dbReference type="PRINTS" id="PR00248">
    <property type="entry name" value="GPCRMGR"/>
</dbReference>
<dbReference type="InterPro" id="IPR000162">
    <property type="entry name" value="GPCR_3_mtglu_rcpt"/>
</dbReference>
<accession>A0A674N9H6</accession>
<feature type="transmembrane region" description="Helical" evidence="14">
    <location>
        <begin position="771"/>
        <end position="793"/>
    </location>
</feature>
<evidence type="ECO:0000256" key="10">
    <source>
        <dbReference type="ARBA" id="ARBA00023170"/>
    </source>
</evidence>
<dbReference type="Ensembl" id="ENSTRUT00000064218.1">
    <property type="protein sequence ID" value="ENSTRUP00000069855.1"/>
    <property type="gene ID" value="ENSTRUG00000006490.3"/>
</dbReference>
<keyword evidence="9" id="KW-1015">Disulfide bond</keyword>
<reference evidence="16" key="2">
    <citation type="submission" date="2025-08" db="UniProtKB">
        <authorList>
            <consortium name="Ensembl"/>
        </authorList>
    </citation>
    <scope>IDENTIFICATION</scope>
</reference>
<dbReference type="InterPro" id="IPR017978">
    <property type="entry name" value="GPCR_3_C"/>
</dbReference>
<dbReference type="Pfam" id="PF07562">
    <property type="entry name" value="NCD3G"/>
    <property type="match status" value="1"/>
</dbReference>
<dbReference type="InterPro" id="IPR011500">
    <property type="entry name" value="GPCR_3_9-Cys_dom"/>
</dbReference>
<evidence type="ECO:0000256" key="14">
    <source>
        <dbReference type="SAM" id="Phobius"/>
    </source>
</evidence>
<evidence type="ECO:0000256" key="13">
    <source>
        <dbReference type="SAM" id="MobiDB-lite"/>
    </source>
</evidence>
<dbReference type="InterPro" id="IPR038550">
    <property type="entry name" value="GPCR_3_9-Cys_sf"/>
</dbReference>
<feature type="transmembrane region" description="Helical" evidence="14">
    <location>
        <begin position="738"/>
        <end position="759"/>
    </location>
</feature>
<proteinExistence type="inferred from homology"/>
<dbReference type="GO" id="GO:0005886">
    <property type="term" value="C:plasma membrane"/>
    <property type="evidence" value="ECO:0007669"/>
    <property type="project" value="UniProtKB-SubCell"/>
</dbReference>
<dbReference type="InterPro" id="IPR017979">
    <property type="entry name" value="GPCR_3_CS"/>
</dbReference>
<dbReference type="CDD" id="cd15451">
    <property type="entry name" value="7tmC_mGluR7"/>
    <property type="match status" value="1"/>
</dbReference>
<dbReference type="GeneTree" id="ENSGT01030000234648"/>
<evidence type="ECO:0000256" key="6">
    <source>
        <dbReference type="ARBA" id="ARBA00022989"/>
    </source>
</evidence>
<feature type="transmembrane region" description="Helical" evidence="14">
    <location>
        <begin position="574"/>
        <end position="600"/>
    </location>
</feature>
<keyword evidence="8 14" id="KW-0472">Membrane</keyword>
<evidence type="ECO:0000256" key="1">
    <source>
        <dbReference type="ARBA" id="ARBA00004651"/>
    </source>
</evidence>
<dbReference type="InterPro" id="IPR028082">
    <property type="entry name" value="Peripla_BP_I"/>
</dbReference>
<keyword evidence="4 14" id="KW-0812">Transmembrane</keyword>
<dbReference type="GO" id="GO:0004930">
    <property type="term" value="F:G protein-coupled receptor activity"/>
    <property type="evidence" value="ECO:0007669"/>
    <property type="project" value="UniProtKB-KW"/>
</dbReference>
<dbReference type="Proteomes" id="UP000005226">
    <property type="component" value="Chromosome 3"/>
</dbReference>
<comment type="subcellular location">
    <subcellularLocation>
        <location evidence="1">Cell membrane</location>
        <topology evidence="1">Multi-pass membrane protein</topology>
    </subcellularLocation>
</comment>
<dbReference type="Gene3D" id="3.40.50.2300">
    <property type="match status" value="2"/>
</dbReference>
<dbReference type="FunFam" id="3.40.50.2300:FF:000176">
    <property type="entry name" value="metabotropic glutamate receptor 7"/>
    <property type="match status" value="1"/>
</dbReference>
<protein>
    <submittedName>
        <fullName evidence="16">Glutamate metabotropic receptor 7</fullName>
    </submittedName>
</protein>
<dbReference type="PRINTS" id="PR01054">
    <property type="entry name" value="MTABOTROPC4R"/>
</dbReference>
<keyword evidence="12" id="KW-0807">Transducer</keyword>
<dbReference type="PANTHER" id="PTHR24060">
    <property type="entry name" value="METABOTROPIC GLUTAMATE RECEPTOR"/>
    <property type="match status" value="1"/>
</dbReference>
<evidence type="ECO:0000313" key="17">
    <source>
        <dbReference type="Proteomes" id="UP000005226"/>
    </source>
</evidence>